<evidence type="ECO:0000259" key="11">
    <source>
        <dbReference type="PROSITE" id="PS52015"/>
    </source>
</evidence>
<accession>A0A934RVF7</accession>
<evidence type="ECO:0000313" key="13">
    <source>
        <dbReference type="Proteomes" id="UP000617628"/>
    </source>
</evidence>
<dbReference type="SUPFAM" id="SSF74653">
    <property type="entry name" value="TolA/TonB C-terminal domain"/>
    <property type="match status" value="1"/>
</dbReference>
<dbReference type="InterPro" id="IPR037682">
    <property type="entry name" value="TonB_C"/>
</dbReference>
<dbReference type="PROSITE" id="PS52015">
    <property type="entry name" value="TONB_CTD"/>
    <property type="match status" value="1"/>
</dbReference>
<keyword evidence="4" id="KW-1003">Cell membrane</keyword>
<keyword evidence="7" id="KW-0653">Protein transport</keyword>
<feature type="signal peptide" evidence="10">
    <location>
        <begin position="1"/>
        <end position="26"/>
    </location>
</feature>
<evidence type="ECO:0000256" key="3">
    <source>
        <dbReference type="ARBA" id="ARBA00022448"/>
    </source>
</evidence>
<evidence type="ECO:0000256" key="9">
    <source>
        <dbReference type="ARBA" id="ARBA00023136"/>
    </source>
</evidence>
<evidence type="ECO:0000256" key="4">
    <source>
        <dbReference type="ARBA" id="ARBA00022475"/>
    </source>
</evidence>
<dbReference type="Pfam" id="PF03544">
    <property type="entry name" value="TonB_C"/>
    <property type="match status" value="1"/>
</dbReference>
<feature type="chain" id="PRO_5037964222" evidence="10">
    <location>
        <begin position="27"/>
        <end position="111"/>
    </location>
</feature>
<dbReference type="InterPro" id="IPR006260">
    <property type="entry name" value="TonB/TolA_C"/>
</dbReference>
<comment type="subcellular location">
    <subcellularLocation>
        <location evidence="1">Cell inner membrane</location>
        <topology evidence="1">Single-pass membrane protein</topology>
        <orientation evidence="1">Periplasmic side</orientation>
    </subcellularLocation>
</comment>
<evidence type="ECO:0000256" key="10">
    <source>
        <dbReference type="SAM" id="SignalP"/>
    </source>
</evidence>
<keyword evidence="13" id="KW-1185">Reference proteome</keyword>
<protein>
    <submittedName>
        <fullName evidence="12">Energy transducer TonB</fullName>
    </submittedName>
</protein>
<keyword evidence="3" id="KW-0813">Transport</keyword>
<dbReference type="PANTHER" id="PTHR33446:SF2">
    <property type="entry name" value="PROTEIN TONB"/>
    <property type="match status" value="1"/>
</dbReference>
<dbReference type="GO" id="GO:0031992">
    <property type="term" value="F:energy transducer activity"/>
    <property type="evidence" value="ECO:0007669"/>
    <property type="project" value="TreeGrafter"/>
</dbReference>
<dbReference type="Gene3D" id="3.30.1150.10">
    <property type="match status" value="1"/>
</dbReference>
<dbReference type="GO" id="GO:0098797">
    <property type="term" value="C:plasma membrane protein complex"/>
    <property type="evidence" value="ECO:0007669"/>
    <property type="project" value="TreeGrafter"/>
</dbReference>
<keyword evidence="9" id="KW-0472">Membrane</keyword>
<feature type="domain" description="TonB C-terminal" evidence="11">
    <location>
        <begin position="23"/>
        <end position="111"/>
    </location>
</feature>
<name>A0A934RVF7_9BACT</name>
<gene>
    <name evidence="12" type="ORF">JIN87_09600</name>
</gene>
<reference evidence="12" key="1">
    <citation type="submission" date="2021-01" db="EMBL/GenBank/DDBJ databases">
        <title>Modified the classification status of verrucomicrobia.</title>
        <authorList>
            <person name="Feng X."/>
        </authorList>
    </citation>
    <scope>NUCLEOTIDE SEQUENCE</scope>
    <source>
        <strain evidence="12">KCTC 13126</strain>
    </source>
</reference>
<keyword evidence="5" id="KW-0997">Cell inner membrane</keyword>
<dbReference type="EMBL" id="JAENIL010000015">
    <property type="protein sequence ID" value="MBK1877123.1"/>
    <property type="molecule type" value="Genomic_DNA"/>
</dbReference>
<proteinExistence type="inferred from homology"/>
<dbReference type="NCBIfam" id="TIGR01352">
    <property type="entry name" value="tonB_Cterm"/>
    <property type="match status" value="1"/>
</dbReference>
<keyword evidence="10" id="KW-0732">Signal</keyword>
<dbReference type="RefSeq" id="WP_200355340.1">
    <property type="nucleotide sequence ID" value="NZ_JAENIL010000015.1"/>
</dbReference>
<dbReference type="GO" id="GO:0055085">
    <property type="term" value="P:transmembrane transport"/>
    <property type="evidence" value="ECO:0007669"/>
    <property type="project" value="InterPro"/>
</dbReference>
<evidence type="ECO:0000256" key="8">
    <source>
        <dbReference type="ARBA" id="ARBA00022989"/>
    </source>
</evidence>
<evidence type="ECO:0000256" key="5">
    <source>
        <dbReference type="ARBA" id="ARBA00022519"/>
    </source>
</evidence>
<evidence type="ECO:0000256" key="2">
    <source>
        <dbReference type="ARBA" id="ARBA00006555"/>
    </source>
</evidence>
<keyword evidence="8" id="KW-1133">Transmembrane helix</keyword>
<comment type="similarity">
    <text evidence="2">Belongs to the TonB family.</text>
</comment>
<dbReference type="AlphaFoldDB" id="A0A934RVF7"/>
<dbReference type="InterPro" id="IPR051045">
    <property type="entry name" value="TonB-dependent_transducer"/>
</dbReference>
<sequence length="111" mass="11674">MKPLKSAICALLIGSAALLHMPSSEASDWDVQPSVKMSVAPENSAKLAGMVMATINIDEKGFVVGAKIAKSTDAELDASVLAAVKQWRFNPAQKGGNAIACQINVPFKFKS</sequence>
<evidence type="ECO:0000256" key="7">
    <source>
        <dbReference type="ARBA" id="ARBA00022927"/>
    </source>
</evidence>
<organism evidence="12 13">
    <name type="scientific">Pelagicoccus mobilis</name>
    <dbReference type="NCBI Taxonomy" id="415221"/>
    <lineage>
        <taxon>Bacteria</taxon>
        <taxon>Pseudomonadati</taxon>
        <taxon>Verrucomicrobiota</taxon>
        <taxon>Opitutia</taxon>
        <taxon>Puniceicoccales</taxon>
        <taxon>Pelagicoccaceae</taxon>
        <taxon>Pelagicoccus</taxon>
    </lineage>
</organism>
<evidence type="ECO:0000313" key="12">
    <source>
        <dbReference type="EMBL" id="MBK1877123.1"/>
    </source>
</evidence>
<dbReference type="Proteomes" id="UP000617628">
    <property type="component" value="Unassembled WGS sequence"/>
</dbReference>
<evidence type="ECO:0000256" key="6">
    <source>
        <dbReference type="ARBA" id="ARBA00022692"/>
    </source>
</evidence>
<dbReference type="GO" id="GO:0015031">
    <property type="term" value="P:protein transport"/>
    <property type="evidence" value="ECO:0007669"/>
    <property type="project" value="UniProtKB-KW"/>
</dbReference>
<keyword evidence="6" id="KW-0812">Transmembrane</keyword>
<comment type="caution">
    <text evidence="12">The sequence shown here is derived from an EMBL/GenBank/DDBJ whole genome shotgun (WGS) entry which is preliminary data.</text>
</comment>
<evidence type="ECO:0000256" key="1">
    <source>
        <dbReference type="ARBA" id="ARBA00004383"/>
    </source>
</evidence>
<dbReference type="PANTHER" id="PTHR33446">
    <property type="entry name" value="PROTEIN TONB-RELATED"/>
    <property type="match status" value="1"/>
</dbReference>